<reference evidence="2 3" key="1">
    <citation type="submission" date="2024-12" db="EMBL/GenBank/DDBJ databases">
        <title>Forecasting of Potato common scab and diversities of Pathogenic streptomyces spp. in china.</title>
        <authorList>
            <person name="Handique U."/>
            <person name="Wu J."/>
        </authorList>
    </citation>
    <scope>NUCLEOTIDE SEQUENCE [LARGE SCALE GENOMIC DNA]</scope>
    <source>
        <strain evidence="2 3">ZRIMU1585</strain>
    </source>
</reference>
<accession>A0ABW9IQ94</accession>
<keyword evidence="3" id="KW-1185">Reference proteome</keyword>
<feature type="compositionally biased region" description="Low complexity" evidence="1">
    <location>
        <begin position="496"/>
        <end position="511"/>
    </location>
</feature>
<proteinExistence type="predicted"/>
<evidence type="ECO:0000313" key="3">
    <source>
        <dbReference type="Proteomes" id="UP001631993"/>
    </source>
</evidence>
<organism evidence="2 3">
    <name type="scientific">Streptomyces galilaeus</name>
    <dbReference type="NCBI Taxonomy" id="33899"/>
    <lineage>
        <taxon>Bacteria</taxon>
        <taxon>Bacillati</taxon>
        <taxon>Actinomycetota</taxon>
        <taxon>Actinomycetes</taxon>
        <taxon>Kitasatosporales</taxon>
        <taxon>Streptomycetaceae</taxon>
        <taxon>Streptomyces</taxon>
    </lineage>
</organism>
<comment type="caution">
    <text evidence="2">The sequence shown here is derived from an EMBL/GenBank/DDBJ whole genome shotgun (WGS) entry which is preliminary data.</text>
</comment>
<dbReference type="RefSeq" id="WP_369277465.1">
    <property type="nucleotide sequence ID" value="NZ_JBJVMW010000011.1"/>
</dbReference>
<gene>
    <name evidence="2" type="ORF">ACKI1S_23730</name>
</gene>
<dbReference type="Proteomes" id="UP001631993">
    <property type="component" value="Unassembled WGS sequence"/>
</dbReference>
<feature type="region of interest" description="Disordered" evidence="1">
    <location>
        <begin position="419"/>
        <end position="457"/>
    </location>
</feature>
<dbReference type="InterPro" id="IPR006944">
    <property type="entry name" value="Phage/GTA_portal"/>
</dbReference>
<evidence type="ECO:0000256" key="1">
    <source>
        <dbReference type="SAM" id="MobiDB-lite"/>
    </source>
</evidence>
<dbReference type="Pfam" id="PF04860">
    <property type="entry name" value="Phage_portal"/>
    <property type="match status" value="1"/>
</dbReference>
<feature type="region of interest" description="Disordered" evidence="1">
    <location>
        <begin position="495"/>
        <end position="523"/>
    </location>
</feature>
<name>A0ABW9IQ94_STRGJ</name>
<sequence>MPRYFLPTLRGLLGPRPPEPPPPQAETKDLLAGGVYTSMSLAGVTNVWGTPGRADGWDLERVVTEGYERSIWTFKSIEAISKHASTLPVQIGRGGDEREFEEVLEDHPLLRLLNKKANPLETGDVFKKRLSAQLLLSKKGVFIEKTKSRGGVLTRLDLLPPDRVQIIPDDRNAAYVKHFEFTDYAGNIRELKPEKVIWIRDPHPTDPFCGVTPLEAAGLSVDLDVKARTYNISFIDNDGRPGGIVGIDLDGVDANEVERIQKRLAPGAHNAGQLTLVGTGPGGVTYVDTSARPREMAYETLSTTAKNEILSAFGVYESVIGNASERTFNNADREEWNFWAHTELPHLNLIASAFDPDLSDDWMIRFDTSRVQALEFPRRQAREEARKEFEAGLLTIDEYRVIAGRRPFHTPQTRALWISPQKAPIPANDQDATALGLAPEPGAGAAPGADPNAALSAAGDQSATAAVAQARELEAAPTAATDVALARGEAPLELPAGAGSSAADEVAAARAQSTDTRPGDAADDVARARGSVAQPEDGPAAEDVAAARARLESKSLPAQGFEVTDADFDALSMAAQAALIALLARQEAVIVARLRAPKIRKHTRFWEPENENDTRGGDANIDEDRLVSAARWAEETTNTLAPILQQAATATARKLGQAVAGTNAVPPTAVAAALVTAMYAGEAVTALLSELAEVLREAQENNRSLDLENLVHTVGGFYNAAGPDLVARVAETCAVSTINGAADAAAESAGPRVVRTWITRRDDRVRPAHKALHGKTLPVGNPYAVDGASLRYPGDPFAPIALTVNCRCRLHYATDKETP</sequence>
<feature type="compositionally biased region" description="Low complexity" evidence="1">
    <location>
        <begin position="432"/>
        <end position="457"/>
    </location>
</feature>
<protein>
    <submittedName>
        <fullName evidence="2">Phage portal protein</fullName>
    </submittedName>
</protein>
<dbReference type="EMBL" id="JBJVNE010000011">
    <property type="protein sequence ID" value="MFM9649144.1"/>
    <property type="molecule type" value="Genomic_DNA"/>
</dbReference>
<evidence type="ECO:0000313" key="2">
    <source>
        <dbReference type="EMBL" id="MFM9649144.1"/>
    </source>
</evidence>